<gene>
    <name evidence="2" type="ordered locus">Pnuc_1475</name>
</gene>
<evidence type="ECO:0000313" key="3">
    <source>
        <dbReference type="Proteomes" id="UP000000231"/>
    </source>
</evidence>
<dbReference type="AlphaFoldDB" id="A4SYX5"/>
<keyword evidence="3" id="KW-1185">Reference proteome</keyword>
<feature type="signal peptide" evidence="1">
    <location>
        <begin position="1"/>
        <end position="30"/>
    </location>
</feature>
<feature type="chain" id="PRO_5002672374" evidence="1">
    <location>
        <begin position="31"/>
        <end position="117"/>
    </location>
</feature>
<protein>
    <submittedName>
        <fullName evidence="2">Uncharacterized protein</fullName>
    </submittedName>
</protein>
<proteinExistence type="predicted"/>
<dbReference type="EMBL" id="CP000655">
    <property type="protein sequence ID" value="ABP34689.1"/>
    <property type="molecule type" value="Genomic_DNA"/>
</dbReference>
<evidence type="ECO:0000256" key="1">
    <source>
        <dbReference type="SAM" id="SignalP"/>
    </source>
</evidence>
<accession>A4SYX5</accession>
<evidence type="ECO:0000313" key="2">
    <source>
        <dbReference type="EMBL" id="ABP34689.1"/>
    </source>
</evidence>
<dbReference type="GeneID" id="31481866"/>
<dbReference type="RefSeq" id="WP_011903312.1">
    <property type="nucleotide sequence ID" value="NC_009379.1"/>
</dbReference>
<dbReference type="Proteomes" id="UP000000231">
    <property type="component" value="Chromosome"/>
</dbReference>
<keyword evidence="1" id="KW-0732">Signal</keyword>
<dbReference type="KEGG" id="pnu:Pnuc_1475"/>
<sequence length="117" mass="12710">MLPRSKTLVLVACLFLLAFKVAASSIFVQAAIERAELAGSYANQSISQQAHDSSESADDKQQVHTMYLLSHVTANISEVSVALFLPPITATKFSIPNEVLFTQNFPDTAFKPPKVKA</sequence>
<organism evidence="2 3">
    <name type="scientific">Polynucleobacter asymbioticus (strain DSM 18221 / CIP 109841 / QLW-P1DMWA-1)</name>
    <name type="common">Polynucleobacter necessarius subsp. asymbioticus</name>
    <dbReference type="NCBI Taxonomy" id="312153"/>
    <lineage>
        <taxon>Bacteria</taxon>
        <taxon>Pseudomonadati</taxon>
        <taxon>Pseudomonadota</taxon>
        <taxon>Betaproteobacteria</taxon>
        <taxon>Burkholderiales</taxon>
        <taxon>Burkholderiaceae</taxon>
        <taxon>Polynucleobacter</taxon>
    </lineage>
</organism>
<dbReference type="HOGENOM" id="CLU_2082678_0_0_4"/>
<name>A4SYX5_POLAQ</name>
<reference evidence="2 3" key="1">
    <citation type="journal article" date="2012" name="Stand. Genomic Sci.">
        <title>Complete genome sequence of Polynucleobacter necessarius subsp. asymbioticus type strain (QLW-P1DMWA-1(T)).</title>
        <authorList>
            <person name="Meincke L."/>
            <person name="Copeland A."/>
            <person name="Lapidus A."/>
            <person name="Lucas S."/>
            <person name="Berry K.W."/>
            <person name="Del Rio T.G."/>
            <person name="Hammon N."/>
            <person name="Dalin E."/>
            <person name="Tice H."/>
            <person name="Pitluck S."/>
            <person name="Richardson P."/>
            <person name="Bruce D."/>
            <person name="Goodwin L."/>
            <person name="Han C."/>
            <person name="Tapia R."/>
            <person name="Detter J.C."/>
            <person name="Schmutz J."/>
            <person name="Brettin T."/>
            <person name="Larimer F."/>
            <person name="Land M."/>
            <person name="Hauser L."/>
            <person name="Kyrpides N.C."/>
            <person name="Ivanova N."/>
            <person name="Goker M."/>
            <person name="Woyke T."/>
            <person name="Wu Q.L."/>
            <person name="Pockl M."/>
            <person name="Hahn M.W."/>
            <person name="Klenk H.P."/>
        </authorList>
    </citation>
    <scope>NUCLEOTIDE SEQUENCE [LARGE SCALE GENOMIC DNA]</scope>
    <source>
        <strain evidence="3">DSM 18221 / CIP 109841 / QLW-P1DMWA-1</strain>
    </source>
</reference>